<comment type="caution">
    <text evidence="2">The sequence shown here is derived from an EMBL/GenBank/DDBJ whole genome shotgun (WGS) entry which is preliminary data.</text>
</comment>
<dbReference type="Gene3D" id="2.60.40.10">
    <property type="entry name" value="Immunoglobulins"/>
    <property type="match status" value="1"/>
</dbReference>
<dbReference type="Proteomes" id="UP000005546">
    <property type="component" value="Unassembled WGS sequence"/>
</dbReference>
<accession>F3QQZ7</accession>
<dbReference type="HOGENOM" id="CLU_450437_0_0_10"/>
<organism evidence="2 3">
    <name type="scientific">Paraprevotella xylaniphila YIT 11841</name>
    <dbReference type="NCBI Taxonomy" id="762982"/>
    <lineage>
        <taxon>Bacteria</taxon>
        <taxon>Pseudomonadati</taxon>
        <taxon>Bacteroidota</taxon>
        <taxon>Bacteroidia</taxon>
        <taxon>Bacteroidales</taxon>
        <taxon>Prevotellaceae</taxon>
        <taxon>Paraprevotella</taxon>
    </lineage>
</organism>
<dbReference type="InterPro" id="IPR045939">
    <property type="entry name" value="YhcR_N"/>
</dbReference>
<gene>
    <name evidence="2" type="ORF">HMPREF9442_00591</name>
</gene>
<reference evidence="2 3" key="1">
    <citation type="submission" date="2011-02" db="EMBL/GenBank/DDBJ databases">
        <authorList>
            <person name="Weinstock G."/>
            <person name="Sodergren E."/>
            <person name="Clifton S."/>
            <person name="Fulton L."/>
            <person name="Fulton B."/>
            <person name="Courtney L."/>
            <person name="Fronick C."/>
            <person name="Harrison M."/>
            <person name="Strong C."/>
            <person name="Farmer C."/>
            <person name="Delahaunty K."/>
            <person name="Markovic C."/>
            <person name="Hall O."/>
            <person name="Minx P."/>
            <person name="Tomlinson C."/>
            <person name="Mitreva M."/>
            <person name="Hou S."/>
            <person name="Chen J."/>
            <person name="Wollam A."/>
            <person name="Pepin K.H."/>
            <person name="Johnson M."/>
            <person name="Bhonagiri V."/>
            <person name="Zhang X."/>
            <person name="Suruliraj S."/>
            <person name="Warren W."/>
            <person name="Chinwalla A."/>
            <person name="Mardis E.R."/>
            <person name="Wilson R.K."/>
        </authorList>
    </citation>
    <scope>NUCLEOTIDE SEQUENCE [LARGE SCALE GENOMIC DNA]</scope>
    <source>
        <strain evidence="2 3">YIT 11841</strain>
    </source>
</reference>
<dbReference type="EMBL" id="AFBR01000019">
    <property type="protein sequence ID" value="EGG56484.1"/>
    <property type="molecule type" value="Genomic_DNA"/>
</dbReference>
<dbReference type="Pfam" id="PF19886">
    <property type="entry name" value="DUF6359"/>
    <property type="match status" value="1"/>
</dbReference>
<feature type="domain" description="Endonuclease YhcR N-terminal" evidence="1">
    <location>
        <begin position="283"/>
        <end position="396"/>
    </location>
</feature>
<dbReference type="eggNOG" id="COG4085">
    <property type="taxonomic scope" value="Bacteria"/>
</dbReference>
<proteinExistence type="predicted"/>
<evidence type="ECO:0000313" key="2">
    <source>
        <dbReference type="EMBL" id="EGG56484.1"/>
    </source>
</evidence>
<dbReference type="AlphaFoldDB" id="F3QQZ7"/>
<sequence length="606" mass="64529">MLLALLFVAGQAAAQQVILSEDFSKCTSKDPDNPGTKMDDGMDPYTLTTGWSCVNGYAGEGNAKFGASKKGGILVTPSIDLSDASATYTLKFKACAWSKDATSLMVQVDEQEAVEITGLTNDPAPYAANMKDFSLEIKGTAASKITFSSSVESKGRFFLDNIEVTKLEAGEIPDASVSAPSAVAFGAIGVGTELTQKVAISGSDLTGDLTVVVEGKAFSCATTTIPKDDAVNAELEVLFAPTSSGDYMGTLTISGGGLKEPVVVSMTGMAVQLSGEGTKEVPYTVSDVLILENPNREAWVKGYIVGYVNGQSINEESAIFGAEGESVSVSNMLIASDVNQKDYTQCVVVQLPQGDVRTALNLKDNPENLGKQVNLLGNLEAYFGVCGVKEVSDYVLEDGETPEPVPTITFAKVNEIVSGQRYAMLVTQDENSKVAQNIVESKEYGYLDVSDVTMSNGEFSTEETNAFTITAVEGGYTIQDSYGRYLYMKGTFNSFNVSKEMPESGYVWTISIADDGLATITNAEMNKWIQYSAQYTSFGAYSDAQGILPELYIEKDGSSVGGIEVENNSPVEVYTLGGVKVGDSLNGLQKGIYIVKQGQQVKKVVR</sequence>
<evidence type="ECO:0000259" key="1">
    <source>
        <dbReference type="Pfam" id="PF19886"/>
    </source>
</evidence>
<dbReference type="InterPro" id="IPR013783">
    <property type="entry name" value="Ig-like_fold"/>
</dbReference>
<dbReference type="STRING" id="762982.HMPREF9442_00591"/>
<evidence type="ECO:0000313" key="3">
    <source>
        <dbReference type="Proteomes" id="UP000005546"/>
    </source>
</evidence>
<protein>
    <recommendedName>
        <fullName evidence="1">Endonuclease YhcR N-terminal domain-containing protein</fullName>
    </recommendedName>
</protein>
<name>F3QQZ7_9BACT</name>
<keyword evidence="3" id="KW-1185">Reference proteome</keyword>